<name>A0ABS6C433_9CLOT</name>
<reference evidence="2 3" key="1">
    <citation type="submission" date="2021-06" db="EMBL/GenBank/DDBJ databases">
        <title>Clostridia strains as spoilage organisms.</title>
        <authorList>
            <person name="Wambui J."/>
            <person name="Stephan R."/>
            <person name="Stevens M.J.A."/>
        </authorList>
    </citation>
    <scope>NUCLEOTIDE SEQUENCE [LARGE SCALE GENOMIC DNA]</scope>
    <source>
        <strain evidence="2 3">CM013</strain>
    </source>
</reference>
<dbReference type="InterPro" id="IPR000182">
    <property type="entry name" value="GNAT_dom"/>
</dbReference>
<dbReference type="Proteomes" id="UP000740830">
    <property type="component" value="Unassembled WGS sequence"/>
</dbReference>
<comment type="caution">
    <text evidence="2">The sequence shown here is derived from an EMBL/GenBank/DDBJ whole genome shotgun (WGS) entry which is preliminary data.</text>
</comment>
<proteinExistence type="predicted"/>
<keyword evidence="3" id="KW-1185">Reference proteome</keyword>
<dbReference type="CDD" id="cd04301">
    <property type="entry name" value="NAT_SF"/>
    <property type="match status" value="1"/>
</dbReference>
<feature type="domain" description="N-acetyltransferase" evidence="1">
    <location>
        <begin position="2"/>
        <end position="155"/>
    </location>
</feature>
<dbReference type="EMBL" id="JAHLDG010000013">
    <property type="protein sequence ID" value="MBU3220259.1"/>
    <property type="molecule type" value="Genomic_DNA"/>
</dbReference>
<accession>A0ABS6C433</accession>
<protein>
    <submittedName>
        <fullName evidence="2">GNAT family N-acetyltransferase</fullName>
    </submittedName>
</protein>
<organism evidence="2 3">
    <name type="scientific">Clostridium algidicarnis</name>
    <dbReference type="NCBI Taxonomy" id="37659"/>
    <lineage>
        <taxon>Bacteria</taxon>
        <taxon>Bacillati</taxon>
        <taxon>Bacillota</taxon>
        <taxon>Clostridia</taxon>
        <taxon>Eubacteriales</taxon>
        <taxon>Clostridiaceae</taxon>
        <taxon>Clostridium</taxon>
    </lineage>
</organism>
<sequence length="160" mass="18391">MIKISKLINNDEKQTITNSILRELPEWFGIEEAIVEYVNGVKNTDYYVAYDSNTAIGFISIKSNNSYTSEIYVIGVKKEYHNGGIGKMLLETSQQVLINSKGKFLMVKTLGESHPDKHYKNTRRFYNKLGFYPLEEIKEIWGEENPCLIMVKSLSDGYNC</sequence>
<evidence type="ECO:0000259" key="1">
    <source>
        <dbReference type="PROSITE" id="PS51186"/>
    </source>
</evidence>
<dbReference type="RefSeq" id="WP_216132113.1">
    <property type="nucleotide sequence ID" value="NZ_JAHLDG010000013.1"/>
</dbReference>
<gene>
    <name evidence="2" type="ORF">KPL27_09190</name>
</gene>
<evidence type="ECO:0000313" key="3">
    <source>
        <dbReference type="Proteomes" id="UP000740830"/>
    </source>
</evidence>
<dbReference type="Pfam" id="PF13508">
    <property type="entry name" value="Acetyltransf_7"/>
    <property type="match status" value="1"/>
</dbReference>
<evidence type="ECO:0000313" key="2">
    <source>
        <dbReference type="EMBL" id="MBU3220259.1"/>
    </source>
</evidence>
<dbReference type="PROSITE" id="PS51186">
    <property type="entry name" value="GNAT"/>
    <property type="match status" value="1"/>
</dbReference>